<evidence type="ECO:0000313" key="5">
    <source>
        <dbReference type="Proteomes" id="UP000265120"/>
    </source>
</evidence>
<reference evidence="4" key="2">
    <citation type="submission" date="2025-08" db="UniProtKB">
        <authorList>
            <consortium name="Ensembl"/>
        </authorList>
    </citation>
    <scope>IDENTIFICATION</scope>
</reference>
<name>A0A3P8VUS2_CYNSE</name>
<dbReference type="Ensembl" id="ENSCSET00000019212.1">
    <property type="protein sequence ID" value="ENSCSEP00000018978.1"/>
    <property type="gene ID" value="ENSCSEG00000012144.1"/>
</dbReference>
<dbReference type="GeneTree" id="ENSGT00940000154902"/>
<evidence type="ECO:0000256" key="3">
    <source>
        <dbReference type="SAM" id="MobiDB-lite"/>
    </source>
</evidence>
<comment type="subcellular location">
    <subcellularLocation>
        <location evidence="1">Nucleus</location>
    </subcellularLocation>
</comment>
<protein>
    <recommendedName>
        <fullName evidence="6">AHNAK nucleoprotein</fullName>
    </recommendedName>
</protein>
<evidence type="ECO:0000256" key="2">
    <source>
        <dbReference type="ARBA" id="ARBA00023242"/>
    </source>
</evidence>
<feature type="region of interest" description="Disordered" evidence="3">
    <location>
        <begin position="1021"/>
        <end position="1052"/>
    </location>
</feature>
<reference evidence="4" key="3">
    <citation type="submission" date="2025-09" db="UniProtKB">
        <authorList>
            <consortium name="Ensembl"/>
        </authorList>
    </citation>
    <scope>IDENTIFICATION</scope>
</reference>
<dbReference type="Proteomes" id="UP000265120">
    <property type="component" value="Chromosome 15"/>
</dbReference>
<dbReference type="InParanoid" id="A0A3P8VUS2"/>
<organism evidence="4 5">
    <name type="scientific">Cynoglossus semilaevis</name>
    <name type="common">Tongue sole</name>
    <dbReference type="NCBI Taxonomy" id="244447"/>
    <lineage>
        <taxon>Eukaryota</taxon>
        <taxon>Metazoa</taxon>
        <taxon>Chordata</taxon>
        <taxon>Craniata</taxon>
        <taxon>Vertebrata</taxon>
        <taxon>Euteleostomi</taxon>
        <taxon>Actinopterygii</taxon>
        <taxon>Neopterygii</taxon>
        <taxon>Teleostei</taxon>
        <taxon>Neoteleostei</taxon>
        <taxon>Acanthomorphata</taxon>
        <taxon>Carangaria</taxon>
        <taxon>Pleuronectiformes</taxon>
        <taxon>Pleuronectoidei</taxon>
        <taxon>Cynoglossidae</taxon>
        <taxon>Cynoglossinae</taxon>
        <taxon>Cynoglossus</taxon>
    </lineage>
</organism>
<evidence type="ECO:0000256" key="1">
    <source>
        <dbReference type="ARBA" id="ARBA00004123"/>
    </source>
</evidence>
<proteinExistence type="predicted"/>
<dbReference type="GO" id="GO:0005634">
    <property type="term" value="C:nucleus"/>
    <property type="evidence" value="ECO:0007669"/>
    <property type="project" value="UniProtKB-SubCell"/>
</dbReference>
<evidence type="ECO:0000313" key="4">
    <source>
        <dbReference type="Ensembl" id="ENSCSEP00000018978.1"/>
    </source>
</evidence>
<sequence length="1133" mass="120794">PKIDIKGPDVDIDAQKPGFKMPKFKMPTFGFKGPQFEGPEFDARLPDAGVDITLPKVDIKGPELDLESPSGKIKGPKFEMPRISGPHISMPDIGFNLKGPKVKGGLDVSLPKIEGDIKGPEVDIKESPSGKIKGPKFEMPRISGPHISMPDIGFNLKGPKVKGDLDVSVPKIEGDIKGPEVDIKGPNIEIEKKHGGFDMPKIKMPTLNLKGPKVEGPDVDVDINLPKANIDMKAPDIDIKSPEIDIETPDAKFKGPKIKFPTMSGPKLPEWDLSLKGPSIKGDADLSVPKIEGDIKAPKIDIKGPHVDIDADKPGFKMPKFKMPTFGYKVEGREFDASLPDTGVDISLPKVDIKGSELDVESPSGKIKGPKFEMPRISGPHISMPDIGFNLKGPKVKGDLDVSVPKIEGDIKGPEIDIKGPNIEIEKKHGGFDMPKIKMPTLNLKGPKVEGPDVDVDINLPKANIDMKAPDIDINSPEIDIETPDAKFKGPKIKFPTPSGPKLPEWDLSLKGPSIKAPKIDIKGPDLDIDAQKPGFKMPKFKMPTFGFKGPQVEGPEFDAHLPDAGVDITAPKVNIKGPELDLESPSGKIKGPKFQMPSISGPHVSMPDVDFNLKGPQVKGDFDVSVPKIEGDIKGPEVGLGPKIEIEGQHIGFDMPKIKMPSSNLTGPNVEGPNVDVSIPKTNINIKAPKIKTSDVNLKGLETEFPVVDVNLPNIDSEGTNVNLGGMKGGLKMPKLNVQIKDPTANIKVPSAAVEGEKSGITFPKFRGPKFGIKSPEVTLPDVDGTKIKKPIFGKLHFPDVELDIKSPKTKIDGSVSGEMKPTNIDLSGASLNTSTEGSSIQCPDVSSKGLDFKIKTSDLKTPYVKYGAGIDASVLGRLTFGGLQYPKDPLTFSKIRVPKVAFVYPPLEGKTFSENVETDLSASGSVNLQSPSASCQVGSQSIDFSSPELKHGEGKVKVKIPKLFGKSKAKGSSAGDIRGPGVEFSTSGKVLEVEGDPRIGISTKGKSASLDLFKKSQHRSSSLSDDGGLAVSSPSMHLETEGGDISLDLGGSKIKEKKSKLKFGTFGGFGSRSKGSYEVTLGEDSEAGAEGSAGLSLPPKKSRLSSSSSSDSGSKGAFRFPKVELTVSPKK</sequence>
<reference evidence="4 5" key="1">
    <citation type="journal article" date="2014" name="Nat. Genet.">
        <title>Whole-genome sequence of a flatfish provides insights into ZW sex chromosome evolution and adaptation to a benthic lifestyle.</title>
        <authorList>
            <person name="Chen S."/>
            <person name="Zhang G."/>
            <person name="Shao C."/>
            <person name="Huang Q."/>
            <person name="Liu G."/>
            <person name="Zhang P."/>
            <person name="Song W."/>
            <person name="An N."/>
            <person name="Chalopin D."/>
            <person name="Volff J.N."/>
            <person name="Hong Y."/>
            <person name="Li Q."/>
            <person name="Sha Z."/>
            <person name="Zhou H."/>
            <person name="Xie M."/>
            <person name="Yu Q."/>
            <person name="Liu Y."/>
            <person name="Xiang H."/>
            <person name="Wang N."/>
            <person name="Wu K."/>
            <person name="Yang C."/>
            <person name="Zhou Q."/>
            <person name="Liao X."/>
            <person name="Yang L."/>
            <person name="Hu Q."/>
            <person name="Zhang J."/>
            <person name="Meng L."/>
            <person name="Jin L."/>
            <person name="Tian Y."/>
            <person name="Lian J."/>
            <person name="Yang J."/>
            <person name="Miao G."/>
            <person name="Liu S."/>
            <person name="Liang Z."/>
            <person name="Yan F."/>
            <person name="Li Y."/>
            <person name="Sun B."/>
            <person name="Zhang H."/>
            <person name="Zhang J."/>
            <person name="Zhu Y."/>
            <person name="Du M."/>
            <person name="Zhao Y."/>
            <person name="Schartl M."/>
            <person name="Tang Q."/>
            <person name="Wang J."/>
        </authorList>
    </citation>
    <scope>NUCLEOTIDE SEQUENCE</scope>
</reference>
<accession>A0A3P8VUS2</accession>
<dbReference type="PANTHER" id="PTHR23348:SF41">
    <property type="entry name" value="NEUROBLAST DIFFERENTIATION-ASSOCIATED PROTEIN AHNAK"/>
    <property type="match status" value="1"/>
</dbReference>
<evidence type="ECO:0008006" key="6">
    <source>
        <dbReference type="Google" id="ProtNLM"/>
    </source>
</evidence>
<dbReference type="STRING" id="244447.ENSCSEP00000018978"/>
<dbReference type="AlphaFoldDB" id="A0A3P8VUS2"/>
<dbReference type="OMA" id="DGKFKFP"/>
<dbReference type="GO" id="GO:0043034">
    <property type="term" value="C:costamere"/>
    <property type="evidence" value="ECO:0007669"/>
    <property type="project" value="TreeGrafter"/>
</dbReference>
<keyword evidence="5" id="KW-1185">Reference proteome</keyword>
<dbReference type="PANTHER" id="PTHR23348">
    <property type="entry name" value="PERIAXIN/AHNAK"/>
    <property type="match status" value="1"/>
</dbReference>
<feature type="region of interest" description="Disordered" evidence="3">
    <location>
        <begin position="1083"/>
        <end position="1133"/>
    </location>
</feature>
<feature type="compositionally biased region" description="Low complexity" evidence="3">
    <location>
        <begin position="1096"/>
        <end position="1118"/>
    </location>
</feature>
<feature type="region of interest" description="Disordered" evidence="3">
    <location>
        <begin position="475"/>
        <end position="506"/>
    </location>
</feature>
<dbReference type="GO" id="GO:0043484">
    <property type="term" value="P:regulation of RNA splicing"/>
    <property type="evidence" value="ECO:0007669"/>
    <property type="project" value="TreeGrafter"/>
</dbReference>
<dbReference type="InterPro" id="IPR052082">
    <property type="entry name" value="Myelin_sheath_structural"/>
</dbReference>
<keyword evidence="2" id="KW-0539">Nucleus</keyword>